<feature type="compositionally biased region" description="Basic and acidic residues" evidence="1">
    <location>
        <begin position="1"/>
        <end position="24"/>
    </location>
</feature>
<evidence type="ECO:0000256" key="1">
    <source>
        <dbReference type="SAM" id="MobiDB-lite"/>
    </source>
</evidence>
<dbReference type="OrthoDB" id="2014755at2759"/>
<dbReference type="Proteomes" id="UP000634136">
    <property type="component" value="Unassembled WGS sequence"/>
</dbReference>
<evidence type="ECO:0000313" key="3">
    <source>
        <dbReference type="Proteomes" id="UP000634136"/>
    </source>
</evidence>
<gene>
    <name evidence="2" type="ORF">G2W53_023790</name>
</gene>
<evidence type="ECO:0000313" key="2">
    <source>
        <dbReference type="EMBL" id="KAF7818335.1"/>
    </source>
</evidence>
<dbReference type="EMBL" id="JAAIUW010000008">
    <property type="protein sequence ID" value="KAF7818335.1"/>
    <property type="molecule type" value="Genomic_DNA"/>
</dbReference>
<accession>A0A834TBM7</accession>
<name>A0A834TBM7_9FABA</name>
<sequence>MSQEQARRGGKDEEVEAIKYDDVPNRNTNLNLSGADRDAVNQITSDAASMQPPPGFKATQDFDFISHQTASLNPPLLPNQNNDHTLPYLSSGNRETGEGGNNNVISGIPGGMAASMASADHRVTKNNK</sequence>
<feature type="region of interest" description="Disordered" evidence="1">
    <location>
        <begin position="1"/>
        <end position="35"/>
    </location>
</feature>
<feature type="compositionally biased region" description="Low complexity" evidence="1">
    <location>
        <begin position="72"/>
        <end position="82"/>
    </location>
</feature>
<feature type="region of interest" description="Disordered" evidence="1">
    <location>
        <begin position="70"/>
        <end position="128"/>
    </location>
</feature>
<feature type="compositionally biased region" description="Basic and acidic residues" evidence="1">
    <location>
        <begin position="119"/>
        <end position="128"/>
    </location>
</feature>
<dbReference type="AlphaFoldDB" id="A0A834TBM7"/>
<organism evidence="2 3">
    <name type="scientific">Senna tora</name>
    <dbReference type="NCBI Taxonomy" id="362788"/>
    <lineage>
        <taxon>Eukaryota</taxon>
        <taxon>Viridiplantae</taxon>
        <taxon>Streptophyta</taxon>
        <taxon>Embryophyta</taxon>
        <taxon>Tracheophyta</taxon>
        <taxon>Spermatophyta</taxon>
        <taxon>Magnoliopsida</taxon>
        <taxon>eudicotyledons</taxon>
        <taxon>Gunneridae</taxon>
        <taxon>Pentapetalae</taxon>
        <taxon>rosids</taxon>
        <taxon>fabids</taxon>
        <taxon>Fabales</taxon>
        <taxon>Fabaceae</taxon>
        <taxon>Caesalpinioideae</taxon>
        <taxon>Cassia clade</taxon>
        <taxon>Senna</taxon>
    </lineage>
</organism>
<comment type="caution">
    <text evidence="2">The sequence shown here is derived from an EMBL/GenBank/DDBJ whole genome shotgun (WGS) entry which is preliminary data.</text>
</comment>
<protein>
    <submittedName>
        <fullName evidence="2">Late embryogenesis abundant protein D-34-like isoform X1</fullName>
    </submittedName>
</protein>
<reference evidence="2" key="1">
    <citation type="submission" date="2020-09" db="EMBL/GenBank/DDBJ databases">
        <title>Genome-Enabled Discovery of Anthraquinone Biosynthesis in Senna tora.</title>
        <authorList>
            <person name="Kang S.-H."/>
            <person name="Pandey R.P."/>
            <person name="Lee C.-M."/>
            <person name="Sim J.-S."/>
            <person name="Jeong J.-T."/>
            <person name="Choi B.-S."/>
            <person name="Jung M."/>
            <person name="Ginzburg D."/>
            <person name="Zhao K."/>
            <person name="Won S.Y."/>
            <person name="Oh T.-J."/>
            <person name="Yu Y."/>
            <person name="Kim N.-H."/>
            <person name="Lee O.R."/>
            <person name="Lee T.-H."/>
            <person name="Bashyal P."/>
            <person name="Kim T.-S."/>
            <person name="Lee W.-H."/>
            <person name="Kawkins C."/>
            <person name="Kim C.-K."/>
            <person name="Kim J.S."/>
            <person name="Ahn B.O."/>
            <person name="Rhee S.Y."/>
            <person name="Sohng J.K."/>
        </authorList>
    </citation>
    <scope>NUCLEOTIDE SEQUENCE</scope>
    <source>
        <tissue evidence="2">Leaf</tissue>
    </source>
</reference>
<proteinExistence type="predicted"/>
<keyword evidence="3" id="KW-1185">Reference proteome</keyword>